<name>A0A147GQZ9_9BURK</name>
<evidence type="ECO:0000256" key="1">
    <source>
        <dbReference type="SAM" id="MobiDB-lite"/>
    </source>
</evidence>
<dbReference type="Proteomes" id="UP000072741">
    <property type="component" value="Unassembled WGS sequence"/>
</dbReference>
<evidence type="ECO:0000313" key="2">
    <source>
        <dbReference type="EMBL" id="KTT17995.1"/>
    </source>
</evidence>
<sequence>MRPVRLFVLILALVLLPLRGWLGGAMGVEATVAVAPAAAGHAAPAVGHAQAWDGHPASLLAPTPSPVHGMHAVQPPADAADLADDDDALRPAPHGHESVASGPLEASHALPAVATAIPTAHHGTGGGNAPSHDHGHCGLCQICHSAAMAEAGQVAPVAPLPRVRPQGPALQFASAPLAQADKPPIS</sequence>
<protein>
    <recommendedName>
        <fullName evidence="4">DUF2946 family protein</fullName>
    </recommendedName>
</protein>
<evidence type="ECO:0000313" key="3">
    <source>
        <dbReference type="Proteomes" id="UP000072741"/>
    </source>
</evidence>
<reference evidence="2 3" key="1">
    <citation type="journal article" date="2016" name="Front. Microbiol.">
        <title>Genomic Resource of Rice Seed Associated Bacteria.</title>
        <authorList>
            <person name="Midha S."/>
            <person name="Bansal K."/>
            <person name="Sharma S."/>
            <person name="Kumar N."/>
            <person name="Patil P.P."/>
            <person name="Chaudhry V."/>
            <person name="Patil P.B."/>
        </authorList>
    </citation>
    <scope>NUCLEOTIDE SEQUENCE [LARGE SCALE GENOMIC DNA]</scope>
    <source>
        <strain evidence="2 3">NS331</strain>
    </source>
</reference>
<keyword evidence="3" id="KW-1185">Reference proteome</keyword>
<feature type="region of interest" description="Disordered" evidence="1">
    <location>
        <begin position="81"/>
        <end position="102"/>
    </location>
</feature>
<gene>
    <name evidence="2" type="ORF">NS331_16765</name>
</gene>
<dbReference type="EMBL" id="LDSL01000108">
    <property type="protein sequence ID" value="KTT17995.1"/>
    <property type="molecule type" value="Genomic_DNA"/>
</dbReference>
<comment type="caution">
    <text evidence="2">The sequence shown here is derived from an EMBL/GenBank/DDBJ whole genome shotgun (WGS) entry which is preliminary data.</text>
</comment>
<evidence type="ECO:0008006" key="4">
    <source>
        <dbReference type="Google" id="ProtNLM"/>
    </source>
</evidence>
<organism evidence="2 3">
    <name type="scientific">Pseudacidovorax intermedius</name>
    <dbReference type="NCBI Taxonomy" id="433924"/>
    <lineage>
        <taxon>Bacteria</taxon>
        <taxon>Pseudomonadati</taxon>
        <taxon>Pseudomonadota</taxon>
        <taxon>Betaproteobacteria</taxon>
        <taxon>Burkholderiales</taxon>
        <taxon>Comamonadaceae</taxon>
        <taxon>Pseudacidovorax</taxon>
    </lineage>
</organism>
<proteinExistence type="predicted"/>
<dbReference type="AlphaFoldDB" id="A0A147GQZ9"/>
<accession>A0A147GQZ9</accession>